<comment type="caution">
    <text evidence="1">The sequence shown here is derived from an EMBL/GenBank/DDBJ whole genome shotgun (WGS) entry which is preliminary data.</text>
</comment>
<accession>A0AAW6LYR1</accession>
<proteinExistence type="predicted"/>
<reference evidence="1" key="1">
    <citation type="submission" date="2023-02" db="EMBL/GenBank/DDBJ databases">
        <title>A novel hydrolase synthesized by Rhodococcus erythropolis HQ is responsible for the detoxification of Zearalenone.</title>
        <authorList>
            <person name="Hu J."/>
            <person name="Xu J."/>
        </authorList>
    </citation>
    <scope>NUCLEOTIDE SEQUENCE</scope>
    <source>
        <strain evidence="1">HQ</strain>
    </source>
</reference>
<dbReference type="AlphaFoldDB" id="A0AAW6LYR1"/>
<organism evidence="1 2">
    <name type="scientific">Rhodococcus qingshengii</name>
    <dbReference type="NCBI Taxonomy" id="334542"/>
    <lineage>
        <taxon>Bacteria</taxon>
        <taxon>Bacillati</taxon>
        <taxon>Actinomycetota</taxon>
        <taxon>Actinomycetes</taxon>
        <taxon>Mycobacteriales</taxon>
        <taxon>Nocardiaceae</taxon>
        <taxon>Rhodococcus</taxon>
        <taxon>Rhodococcus erythropolis group</taxon>
    </lineage>
</organism>
<dbReference type="RefSeq" id="WP_275232898.1">
    <property type="nucleotide sequence ID" value="NZ_JARDXE010000028.1"/>
</dbReference>
<sequence length="209" mass="22894">MAAQPPEPRRIFVPNLLNAGFGDGWTDEQTKEAVTPPQRIRITGSLDLTETVESIGYGAAEQRLPMSSGAAISSFPTSGNRVRMFTARDNVLHLSWVCEWVPDDPDAENCQDYHVAFDISGSEPEILAASNSVEDLLYELPRSMTLKGPRVVVTDPSELPRSVIRTDKATGATTALLLAVAQPRETSANVYFAVNNSLKLYFGELEPKR</sequence>
<evidence type="ECO:0000313" key="1">
    <source>
        <dbReference type="EMBL" id="MDE8649478.1"/>
    </source>
</evidence>
<evidence type="ECO:0008006" key="3">
    <source>
        <dbReference type="Google" id="ProtNLM"/>
    </source>
</evidence>
<evidence type="ECO:0000313" key="2">
    <source>
        <dbReference type="Proteomes" id="UP001217325"/>
    </source>
</evidence>
<dbReference type="Proteomes" id="UP001217325">
    <property type="component" value="Unassembled WGS sequence"/>
</dbReference>
<gene>
    <name evidence="1" type="ORF">PXH69_31370</name>
</gene>
<name>A0AAW6LYR1_RHOSG</name>
<protein>
    <recommendedName>
        <fullName evidence="3">GntR family transcriptional regulator</fullName>
    </recommendedName>
</protein>
<dbReference type="EMBL" id="JARDXE010000028">
    <property type="protein sequence ID" value="MDE8649478.1"/>
    <property type="molecule type" value="Genomic_DNA"/>
</dbReference>